<dbReference type="InterPro" id="IPR008526">
    <property type="entry name" value="YedI"/>
</dbReference>
<dbReference type="GO" id="GO:0005886">
    <property type="term" value="C:plasma membrane"/>
    <property type="evidence" value="ECO:0007669"/>
    <property type="project" value="TreeGrafter"/>
</dbReference>
<accession>A0A9D2ZTG4</accession>
<dbReference type="PANTHER" id="PTHR30503:SF3">
    <property type="entry name" value="INNER MEMBRANE PROTEIN YEDI"/>
    <property type="match status" value="1"/>
</dbReference>
<proteinExistence type="predicted"/>
<name>A0A9D2ZTG4_9MICC</name>
<feature type="non-terminal residue" evidence="1">
    <location>
        <position position="98"/>
    </location>
</feature>
<reference evidence="1" key="1">
    <citation type="journal article" date="2021" name="PeerJ">
        <title>Extensive microbial diversity within the chicken gut microbiome revealed by metagenomics and culture.</title>
        <authorList>
            <person name="Gilroy R."/>
            <person name="Ravi A."/>
            <person name="Getino M."/>
            <person name="Pursley I."/>
            <person name="Horton D.L."/>
            <person name="Alikhan N.F."/>
            <person name="Baker D."/>
            <person name="Gharbi K."/>
            <person name="Hall N."/>
            <person name="Watson M."/>
            <person name="Adriaenssens E.M."/>
            <person name="Foster-Nyarko E."/>
            <person name="Jarju S."/>
            <person name="Secka A."/>
            <person name="Antonio M."/>
            <person name="Oren A."/>
            <person name="Chaudhuri R.R."/>
            <person name="La Ragione R."/>
            <person name="Hildebrand F."/>
            <person name="Pallen M.J."/>
        </authorList>
    </citation>
    <scope>NUCLEOTIDE SEQUENCE</scope>
    <source>
        <strain evidence="1">ChiHjej10B9-4811</strain>
    </source>
</reference>
<dbReference type="Pfam" id="PF05661">
    <property type="entry name" value="DUF808"/>
    <property type="match status" value="1"/>
</dbReference>
<dbReference type="EMBL" id="DWUS01000207">
    <property type="protein sequence ID" value="HJD52027.1"/>
    <property type="molecule type" value="Genomic_DNA"/>
</dbReference>
<dbReference type="PANTHER" id="PTHR30503">
    <property type="entry name" value="INNER MEMBRANE PROTEIN YEDI"/>
    <property type="match status" value="1"/>
</dbReference>
<dbReference type="AlphaFoldDB" id="A0A9D2ZTG4"/>
<protein>
    <submittedName>
        <fullName evidence="1">DUF808 domain-containing protein</fullName>
    </submittedName>
</protein>
<evidence type="ECO:0000313" key="1">
    <source>
        <dbReference type="EMBL" id="HJD52027.1"/>
    </source>
</evidence>
<reference evidence="1" key="2">
    <citation type="submission" date="2021-04" db="EMBL/GenBank/DDBJ databases">
        <authorList>
            <person name="Gilroy R."/>
        </authorList>
    </citation>
    <scope>NUCLEOTIDE SEQUENCE</scope>
    <source>
        <strain evidence="1">ChiHjej10B9-4811</strain>
    </source>
</reference>
<comment type="caution">
    <text evidence="1">The sequence shown here is derived from an EMBL/GenBank/DDBJ whole genome shotgun (WGS) entry which is preliminary data.</text>
</comment>
<dbReference type="Proteomes" id="UP000823908">
    <property type="component" value="Unassembled WGS sequence"/>
</dbReference>
<organism evidence="1 2">
    <name type="scientific">Candidatus Rothia avistercoris</name>
    <dbReference type="NCBI Taxonomy" id="2840479"/>
    <lineage>
        <taxon>Bacteria</taxon>
        <taxon>Bacillati</taxon>
        <taxon>Actinomycetota</taxon>
        <taxon>Actinomycetes</taxon>
        <taxon>Micrococcales</taxon>
        <taxon>Micrococcaceae</taxon>
        <taxon>Rothia</taxon>
    </lineage>
</organism>
<gene>
    <name evidence="1" type="ORF">H9908_09215</name>
</gene>
<evidence type="ECO:0000313" key="2">
    <source>
        <dbReference type="Proteomes" id="UP000823908"/>
    </source>
</evidence>
<sequence>MAGGLAALLDDVAALAKLAAANVDDVAAAAGRASVKAAGVVVDDAAVTPQYVRNIEPKRELPIIKKITVGSLRNKLVFILPAALLLSQYLPWMLTPLL</sequence>